<feature type="non-terminal residue" evidence="1">
    <location>
        <position position="141"/>
    </location>
</feature>
<comment type="caution">
    <text evidence="1">The sequence shown here is derived from an EMBL/GenBank/DDBJ whole genome shotgun (WGS) entry which is preliminary data.</text>
</comment>
<dbReference type="Gene3D" id="3.60.21.10">
    <property type="match status" value="1"/>
</dbReference>
<dbReference type="AlphaFoldDB" id="X1R558"/>
<dbReference type="EMBL" id="BARW01011700">
    <property type="protein sequence ID" value="GAI75658.1"/>
    <property type="molecule type" value="Genomic_DNA"/>
</dbReference>
<dbReference type="InterPro" id="IPR029052">
    <property type="entry name" value="Metallo-depent_PP-like"/>
</dbReference>
<evidence type="ECO:0000313" key="1">
    <source>
        <dbReference type="EMBL" id="GAI75658.1"/>
    </source>
</evidence>
<dbReference type="InterPro" id="IPR050535">
    <property type="entry name" value="DNA_Repair-Maintenance_Comp"/>
</dbReference>
<accession>X1R558</accession>
<reference evidence="1" key="1">
    <citation type="journal article" date="2014" name="Front. Microbiol.">
        <title>High frequency of phylogenetically diverse reductive dehalogenase-homologous genes in deep subseafloor sedimentary metagenomes.</title>
        <authorList>
            <person name="Kawai M."/>
            <person name="Futagami T."/>
            <person name="Toyoda A."/>
            <person name="Takaki Y."/>
            <person name="Nishi S."/>
            <person name="Hori S."/>
            <person name="Arai W."/>
            <person name="Tsubouchi T."/>
            <person name="Morono Y."/>
            <person name="Uchiyama I."/>
            <person name="Ito T."/>
            <person name="Fujiyama A."/>
            <person name="Inagaki F."/>
            <person name="Takami H."/>
        </authorList>
    </citation>
    <scope>NUCLEOTIDE SEQUENCE</scope>
    <source>
        <strain evidence="1">Expedition CK06-06</strain>
    </source>
</reference>
<evidence type="ECO:0008006" key="2">
    <source>
        <dbReference type="Google" id="ProtNLM"/>
    </source>
</evidence>
<protein>
    <recommendedName>
        <fullName evidence="2">Calcineurin-like phosphoesterase domain-containing protein</fullName>
    </recommendedName>
</protein>
<dbReference type="PANTHER" id="PTHR30337:SF0">
    <property type="entry name" value="NUCLEASE SBCCD SUBUNIT D"/>
    <property type="match status" value="1"/>
</dbReference>
<sequence length="141" mass="16352">MEIEDLRKIKLEETSNFRILMLHTSIKSAIGNIPIDSINIEELPEADYYALGHLHLIHEYKKADDKYLVYPGPIFPNNFQELEDLSFGSFYIIDINGYVKLTKKELKLKEVLVLDIELENALTATEKILSELEKQNLEDKI</sequence>
<organism evidence="1">
    <name type="scientific">marine sediment metagenome</name>
    <dbReference type="NCBI Taxonomy" id="412755"/>
    <lineage>
        <taxon>unclassified sequences</taxon>
        <taxon>metagenomes</taxon>
        <taxon>ecological metagenomes</taxon>
    </lineage>
</organism>
<gene>
    <name evidence="1" type="ORF">S12H4_22438</name>
</gene>
<proteinExistence type="predicted"/>
<dbReference type="PANTHER" id="PTHR30337">
    <property type="entry name" value="COMPONENT OF ATP-DEPENDENT DSDNA EXONUCLEASE"/>
    <property type="match status" value="1"/>
</dbReference>
<name>X1R558_9ZZZZ</name>
<dbReference type="SUPFAM" id="SSF56300">
    <property type="entry name" value="Metallo-dependent phosphatases"/>
    <property type="match status" value="1"/>
</dbReference>